<evidence type="ECO:0000256" key="1">
    <source>
        <dbReference type="SAM" id="MobiDB-lite"/>
    </source>
</evidence>
<evidence type="ECO:0000313" key="5">
    <source>
        <dbReference type="Proteomes" id="UP000268233"/>
    </source>
</evidence>
<comment type="caution">
    <text evidence="4">The sequence shown here is derived from an EMBL/GenBank/DDBJ whole genome shotgun (WGS) entry which is preliminary data.</text>
</comment>
<name>A0A495R3Q1_9EURY</name>
<dbReference type="AlphaFoldDB" id="A0A495R3Q1"/>
<dbReference type="Pfam" id="PF04519">
    <property type="entry name" value="Bactofilin"/>
    <property type="match status" value="1"/>
</dbReference>
<dbReference type="Proteomes" id="UP000268233">
    <property type="component" value="Unassembled WGS sequence"/>
</dbReference>
<accession>A0A495R3Q1</accession>
<sequence>MSSRLSSGGIRVATLAVVSLVLLSAVTGTVAAQSYQGASGTIVIGPDETYDSVEGVAGTVIVRGTVTGDIATAAGTVHVTETGEVGGNIEAAAGTVRIDGTVGGDVSVAGGTVEIGETAQIDGNLDVGASYLALRGTVDGTVQAGAEEFVLGPTASVGGDVRYDAATFTRAPEAAVGGSVVRDESIGASAGPEFGEFALPSWVGVVYGLFVNLLLGAILLAIFPSFSARVAGHVAERPAKSGGVGLLALVAVPVVLVVLLFTIVGIPLSLVGAVAFGVTAWVAVVYGQFAIGSWALSLADRENRWLALVVGLVGFALLGAIPVLGGLLELVAFLLGLGALALTLQESYRNRGAEPSGGRQTTLDENAGDTAAA</sequence>
<protein>
    <submittedName>
        <fullName evidence="4">Polymer-forming protein</fullName>
    </submittedName>
</protein>
<keyword evidence="2" id="KW-1133">Transmembrane helix</keyword>
<dbReference type="RefSeq" id="WP_121302655.1">
    <property type="nucleotide sequence ID" value="NZ_RBWW01000001.1"/>
</dbReference>
<dbReference type="EMBL" id="RBWW01000001">
    <property type="protein sequence ID" value="RKS81957.1"/>
    <property type="molecule type" value="Genomic_DNA"/>
</dbReference>
<evidence type="ECO:0000259" key="3">
    <source>
        <dbReference type="Pfam" id="PF26514"/>
    </source>
</evidence>
<feature type="domain" description="DUF8173" evidence="3">
    <location>
        <begin position="196"/>
        <end position="342"/>
    </location>
</feature>
<dbReference type="Pfam" id="PF26514">
    <property type="entry name" value="DUF8173"/>
    <property type="match status" value="1"/>
</dbReference>
<feature type="transmembrane region" description="Helical" evidence="2">
    <location>
        <begin position="202"/>
        <end position="223"/>
    </location>
</feature>
<feature type="transmembrane region" description="Helical" evidence="2">
    <location>
        <begin position="270"/>
        <end position="291"/>
    </location>
</feature>
<feature type="transmembrane region" description="Helical" evidence="2">
    <location>
        <begin position="303"/>
        <end position="321"/>
    </location>
</feature>
<feature type="transmembrane region" description="Helical" evidence="2">
    <location>
        <begin position="244"/>
        <end position="264"/>
    </location>
</feature>
<dbReference type="InterPro" id="IPR007607">
    <property type="entry name" value="BacA/B"/>
</dbReference>
<evidence type="ECO:0000313" key="4">
    <source>
        <dbReference type="EMBL" id="RKS81957.1"/>
    </source>
</evidence>
<gene>
    <name evidence="4" type="ORF">BDK61_1254</name>
</gene>
<keyword evidence="2" id="KW-0812">Transmembrane</keyword>
<keyword evidence="5" id="KW-1185">Reference proteome</keyword>
<dbReference type="InterPro" id="IPR058486">
    <property type="entry name" value="DUF8173"/>
</dbReference>
<reference evidence="4 5" key="1">
    <citation type="submission" date="2018-10" db="EMBL/GenBank/DDBJ databases">
        <title>Genomic Encyclopedia of Archaeal and Bacterial Type Strains, Phase II (KMG-II): from individual species to whole genera.</title>
        <authorList>
            <person name="Goeker M."/>
        </authorList>
    </citation>
    <scope>NUCLEOTIDE SEQUENCE [LARGE SCALE GENOMIC DNA]</scope>
    <source>
        <strain evidence="4 5">DSM 11927</strain>
    </source>
</reference>
<feature type="region of interest" description="Disordered" evidence="1">
    <location>
        <begin position="350"/>
        <end position="373"/>
    </location>
</feature>
<organism evidence="4 5">
    <name type="scientific">Haloarcula quadrata</name>
    <dbReference type="NCBI Taxonomy" id="182779"/>
    <lineage>
        <taxon>Archaea</taxon>
        <taxon>Methanobacteriati</taxon>
        <taxon>Methanobacteriota</taxon>
        <taxon>Stenosarchaea group</taxon>
        <taxon>Halobacteria</taxon>
        <taxon>Halobacteriales</taxon>
        <taxon>Haloarculaceae</taxon>
        <taxon>Haloarcula</taxon>
    </lineage>
</organism>
<keyword evidence="2" id="KW-0472">Membrane</keyword>
<proteinExistence type="predicted"/>
<evidence type="ECO:0000256" key="2">
    <source>
        <dbReference type="SAM" id="Phobius"/>
    </source>
</evidence>